<dbReference type="KEGG" id="dori:FH5T_08230"/>
<dbReference type="HOGENOM" id="CLU_979105_0_0_10"/>
<evidence type="ECO:0000313" key="1">
    <source>
        <dbReference type="EMBL" id="AHW61782.1"/>
    </source>
</evidence>
<reference evidence="2 4" key="2">
    <citation type="submission" date="2016-10" db="EMBL/GenBank/DDBJ databases">
        <authorList>
            <person name="de Groot N.N."/>
        </authorList>
    </citation>
    <scope>NUCLEOTIDE SEQUENCE [LARGE SCALE GENOMIC DNA]</scope>
    <source>
        <strain evidence="2 4">DSM 25947</strain>
    </source>
</reference>
<accession>X5DMI6</accession>
<dbReference type="EMBL" id="FOHT01000002">
    <property type="protein sequence ID" value="SES84046.1"/>
    <property type="molecule type" value="Genomic_DNA"/>
</dbReference>
<evidence type="ECO:0000313" key="4">
    <source>
        <dbReference type="Proteomes" id="UP000181981"/>
    </source>
</evidence>
<gene>
    <name evidence="1" type="ORF">FH5T_08230</name>
    <name evidence="2" type="ORF">SAMN05444285_102237</name>
</gene>
<keyword evidence="3" id="KW-1185">Reference proteome</keyword>
<organism evidence="2 4">
    <name type="scientific">Draconibacterium orientale</name>
    <dbReference type="NCBI Taxonomy" id="1168034"/>
    <lineage>
        <taxon>Bacteria</taxon>
        <taxon>Pseudomonadati</taxon>
        <taxon>Bacteroidota</taxon>
        <taxon>Bacteroidia</taxon>
        <taxon>Marinilabiliales</taxon>
        <taxon>Prolixibacteraceae</taxon>
        <taxon>Draconibacterium</taxon>
    </lineage>
</organism>
<name>X5DMI6_9BACT</name>
<proteinExistence type="predicted"/>
<protein>
    <recommendedName>
        <fullName evidence="5">RteC protein</fullName>
    </recommendedName>
</protein>
<evidence type="ECO:0000313" key="3">
    <source>
        <dbReference type="Proteomes" id="UP000023772"/>
    </source>
</evidence>
<dbReference type="eggNOG" id="ENOG502ZWBT">
    <property type="taxonomic scope" value="Bacteria"/>
</dbReference>
<evidence type="ECO:0008006" key="5">
    <source>
        <dbReference type="Google" id="ProtNLM"/>
    </source>
</evidence>
<dbReference type="Proteomes" id="UP000181981">
    <property type="component" value="Unassembled WGS sequence"/>
</dbReference>
<dbReference type="STRING" id="1168034.FH5T_08230"/>
<sequence>MPNMKVLDTKKSEEINEKYEASFYRIIDNLYDQDNKLKDFSEMKEKHDNLEPAMLKLFDSSYNDLFYWDFCPINVYEYHYNSRLGQFCNDFPGSSEVDFINIEKRTIKKRFWVRDDEDNISDKSTIVKEDTLHLVLDDFFYPFNISLFQHELALRIFLAQKKKLEFLDRKIEAISNPSINAQSEQEILINLSNSNDAMKVVYLHELGILDFLKEKMHKEMNFSVNNMAQVISAFTSIDVTTAQPYLNPIYSSGVDQKKNPLKPKNIERAWQKLSDLGFSLKKTT</sequence>
<dbReference type="EMBL" id="CP007451">
    <property type="protein sequence ID" value="AHW61782.1"/>
    <property type="molecule type" value="Genomic_DNA"/>
</dbReference>
<dbReference type="Proteomes" id="UP000023772">
    <property type="component" value="Chromosome"/>
</dbReference>
<evidence type="ECO:0000313" key="2">
    <source>
        <dbReference type="EMBL" id="SES84046.1"/>
    </source>
</evidence>
<dbReference type="AlphaFoldDB" id="X5DMI6"/>
<reference evidence="1 3" key="1">
    <citation type="submission" date="2014-03" db="EMBL/GenBank/DDBJ databases">
        <title>Complete genome sequence of a deeply braunched marine Bacteroidia bacterium Draconibacterium orientale type strain FH5T.</title>
        <authorList>
            <person name="Li X."/>
            <person name="Wang X."/>
            <person name="Xie Z."/>
            <person name="Du Z."/>
            <person name="Chen G."/>
        </authorList>
    </citation>
    <scope>NUCLEOTIDE SEQUENCE [LARGE SCALE GENOMIC DNA]</scope>
    <source>
        <strain evidence="1 3">FH5</strain>
    </source>
</reference>